<accession>A0ABN6N480</accession>
<keyword evidence="3" id="KW-0812">Transmembrane</keyword>
<dbReference type="RefSeq" id="WP_248345078.1">
    <property type="nucleotide sequence ID" value="NZ_AP025592.1"/>
</dbReference>
<organism evidence="4 5">
    <name type="scientific">Anaeromyxobacter paludicola</name>
    <dbReference type="NCBI Taxonomy" id="2918171"/>
    <lineage>
        <taxon>Bacteria</taxon>
        <taxon>Pseudomonadati</taxon>
        <taxon>Myxococcota</taxon>
        <taxon>Myxococcia</taxon>
        <taxon>Myxococcales</taxon>
        <taxon>Cystobacterineae</taxon>
        <taxon>Anaeromyxobacteraceae</taxon>
        <taxon>Anaeromyxobacter</taxon>
    </lineage>
</organism>
<comment type="similarity">
    <text evidence="1">Belongs to the type III secretion exporter family.</text>
</comment>
<dbReference type="Pfam" id="PF01312">
    <property type="entry name" value="Bac_export_2"/>
    <property type="match status" value="1"/>
</dbReference>
<feature type="compositionally biased region" description="Basic and acidic residues" evidence="2">
    <location>
        <begin position="1"/>
        <end position="13"/>
    </location>
</feature>
<feature type="transmembrane region" description="Helical" evidence="3">
    <location>
        <begin position="79"/>
        <end position="103"/>
    </location>
</feature>
<evidence type="ECO:0000313" key="4">
    <source>
        <dbReference type="EMBL" id="BDG07997.1"/>
    </source>
</evidence>
<keyword evidence="4" id="KW-0966">Cell projection</keyword>
<keyword evidence="3" id="KW-0472">Membrane</keyword>
<dbReference type="Proteomes" id="UP001162734">
    <property type="component" value="Chromosome"/>
</dbReference>
<dbReference type="Gene3D" id="3.40.1690.10">
    <property type="entry name" value="secretion proteins EscU"/>
    <property type="match status" value="1"/>
</dbReference>
<sequence length="353" mass="37658">MSGESDGRTEKPTGRKLQQAWGEGQIPISRDAAMVAGIAAGTAALGAMAAPLRNGLTSLFAEALRSLPTTPFSALPRMAVGPILATLAVSAACALATATGLLVQTRGGFWPDLALPDLSKVFQAGKLTRMFGKDFLIELGIAAVKVVALAGSVYGALRAHFLTIDRLLGLGPGEQLAQAFGFLSSAAIRVLAVLVVIGGLDVAVTRYRFTDRLKMTKEEVKQEAREEDGDPHIKGKRKKRHRELARGRARVEVPRADALLVNPTHIAIALRYRRDEGGAPRVTAKGKGKLAEYMRELARENGIPIVQDIPLARLLYRKVKVGAEIPAQTYKAVAAVLAFVYRLTGRTGAGARP</sequence>
<keyword evidence="3" id="KW-1133">Transmembrane helix</keyword>
<dbReference type="InterPro" id="IPR029025">
    <property type="entry name" value="T3SS_substrate_exporter_C"/>
</dbReference>
<reference evidence="5" key="1">
    <citation type="journal article" date="2022" name="Int. J. Syst. Evol. Microbiol.">
        <title>Anaeromyxobacter oryzae sp. nov., Anaeromyxobacter diazotrophicus sp. nov. and Anaeromyxobacter paludicola sp. nov., isolated from paddy soils.</title>
        <authorList>
            <person name="Itoh H."/>
            <person name="Xu Z."/>
            <person name="Mise K."/>
            <person name="Masuda Y."/>
            <person name="Ushijima N."/>
            <person name="Hayakawa C."/>
            <person name="Shiratori Y."/>
            <person name="Senoo K."/>
        </authorList>
    </citation>
    <scope>NUCLEOTIDE SEQUENCE [LARGE SCALE GENOMIC DNA]</scope>
    <source>
        <strain evidence="5">Red630</strain>
    </source>
</reference>
<evidence type="ECO:0000256" key="1">
    <source>
        <dbReference type="ARBA" id="ARBA00010690"/>
    </source>
</evidence>
<keyword evidence="4" id="KW-0969">Cilium</keyword>
<feature type="region of interest" description="Disordered" evidence="2">
    <location>
        <begin position="1"/>
        <end position="22"/>
    </location>
</feature>
<protein>
    <submittedName>
        <fullName evidence="4">Flagellar biosynthesis protein FlhB</fullName>
    </submittedName>
</protein>
<dbReference type="InterPro" id="IPR006135">
    <property type="entry name" value="T3SS_substrate_exporter"/>
</dbReference>
<evidence type="ECO:0000256" key="3">
    <source>
        <dbReference type="SAM" id="Phobius"/>
    </source>
</evidence>
<feature type="transmembrane region" description="Helical" evidence="3">
    <location>
        <begin position="177"/>
        <end position="204"/>
    </location>
</feature>
<dbReference type="SUPFAM" id="SSF160544">
    <property type="entry name" value="EscU C-terminal domain-like"/>
    <property type="match status" value="1"/>
</dbReference>
<dbReference type="PANTHER" id="PTHR30531:SF12">
    <property type="entry name" value="FLAGELLAR BIOSYNTHETIC PROTEIN FLHB"/>
    <property type="match status" value="1"/>
</dbReference>
<feature type="transmembrane region" description="Helical" evidence="3">
    <location>
        <begin position="135"/>
        <end position="157"/>
    </location>
</feature>
<keyword evidence="4" id="KW-0282">Flagellum</keyword>
<dbReference type="PANTHER" id="PTHR30531">
    <property type="entry name" value="FLAGELLAR BIOSYNTHETIC PROTEIN FLHB"/>
    <property type="match status" value="1"/>
</dbReference>
<evidence type="ECO:0000256" key="2">
    <source>
        <dbReference type="SAM" id="MobiDB-lite"/>
    </source>
</evidence>
<dbReference type="PRINTS" id="PR00950">
    <property type="entry name" value="TYPE3IMSPROT"/>
</dbReference>
<keyword evidence="5" id="KW-1185">Reference proteome</keyword>
<gene>
    <name evidence="4" type="ORF">AMPC_11100</name>
</gene>
<dbReference type="EMBL" id="AP025592">
    <property type="protein sequence ID" value="BDG07997.1"/>
    <property type="molecule type" value="Genomic_DNA"/>
</dbReference>
<evidence type="ECO:0000313" key="5">
    <source>
        <dbReference type="Proteomes" id="UP001162734"/>
    </source>
</evidence>
<dbReference type="Gene3D" id="6.10.250.2080">
    <property type="match status" value="1"/>
</dbReference>
<feature type="transmembrane region" description="Helical" evidence="3">
    <location>
        <begin position="32"/>
        <end position="52"/>
    </location>
</feature>
<proteinExistence type="inferred from homology"/>
<name>A0ABN6N480_9BACT</name>